<organism evidence="1 2">
    <name type="scientific">Ascaris lumbricoides</name>
    <name type="common">Giant roundworm</name>
    <dbReference type="NCBI Taxonomy" id="6252"/>
    <lineage>
        <taxon>Eukaryota</taxon>
        <taxon>Metazoa</taxon>
        <taxon>Ecdysozoa</taxon>
        <taxon>Nematoda</taxon>
        <taxon>Chromadorea</taxon>
        <taxon>Rhabditida</taxon>
        <taxon>Spirurina</taxon>
        <taxon>Ascaridomorpha</taxon>
        <taxon>Ascaridoidea</taxon>
        <taxon>Ascarididae</taxon>
        <taxon>Ascaris</taxon>
    </lineage>
</organism>
<proteinExistence type="predicted"/>
<dbReference type="AlphaFoldDB" id="A0A0M3I1R9"/>
<accession>A0A0M3I1R9</accession>
<reference evidence="2" key="1">
    <citation type="submission" date="2017-02" db="UniProtKB">
        <authorList>
            <consortium name="WormBaseParasite"/>
        </authorList>
    </citation>
    <scope>IDENTIFICATION</scope>
</reference>
<keyword evidence="1" id="KW-1185">Reference proteome</keyword>
<sequence>MAESLDEKVTLYASYRIDSGHLYHMAKLSECQMWLALAAVADTVDAGFKKHDNRCDTIPHLSMIRENRHCTWRYCKLLLICQLFATFHQVIRNGFEKCYSIGQRKIRWIGLRAISAECKGRMLWFFGLYNI</sequence>
<protein>
    <submittedName>
        <fullName evidence="2">Transposase</fullName>
    </submittedName>
</protein>
<name>A0A0M3I1R9_ASCLU</name>
<dbReference type="Proteomes" id="UP000036681">
    <property type="component" value="Unplaced"/>
</dbReference>
<evidence type="ECO:0000313" key="2">
    <source>
        <dbReference type="WBParaSite" id="ALUE_0001028501-mRNA-1"/>
    </source>
</evidence>
<evidence type="ECO:0000313" key="1">
    <source>
        <dbReference type="Proteomes" id="UP000036681"/>
    </source>
</evidence>
<dbReference type="WBParaSite" id="ALUE_0001028501-mRNA-1">
    <property type="protein sequence ID" value="ALUE_0001028501-mRNA-1"/>
    <property type="gene ID" value="ALUE_0001028501"/>
</dbReference>